<dbReference type="GO" id="GO:0016787">
    <property type="term" value="F:hydrolase activity"/>
    <property type="evidence" value="ECO:0007669"/>
    <property type="project" value="UniProtKB-KW"/>
</dbReference>
<evidence type="ECO:0000313" key="5">
    <source>
        <dbReference type="EMBL" id="QAA34538.1"/>
    </source>
</evidence>
<feature type="domain" description="Non-reducing end beta-L-arabinofuranosidase-like GH127 catalytic" evidence="1">
    <location>
        <begin position="3"/>
        <end position="377"/>
    </location>
</feature>
<evidence type="ECO:0000259" key="2">
    <source>
        <dbReference type="Pfam" id="PF16375"/>
    </source>
</evidence>
<dbReference type="AlphaFoldDB" id="A0A410DZQ6"/>
<dbReference type="InterPro" id="IPR008928">
    <property type="entry name" value="6-hairpin_glycosidase_sf"/>
</dbReference>
<evidence type="ECO:0000259" key="3">
    <source>
        <dbReference type="Pfam" id="PF20620"/>
    </source>
</evidence>
<dbReference type="Pfam" id="PF16375">
    <property type="entry name" value="DUF4986"/>
    <property type="match status" value="1"/>
</dbReference>
<keyword evidence="5" id="KW-0378">Hydrolase</keyword>
<dbReference type="Pfam" id="PF20620">
    <property type="entry name" value="DUF6805"/>
    <property type="match status" value="1"/>
</dbReference>
<dbReference type="PANTHER" id="PTHR31151:SF0">
    <property type="entry name" value="PROLINE-TRNA LIGASE (DUF1680)"/>
    <property type="match status" value="1"/>
</dbReference>
<reference evidence="5 6" key="1">
    <citation type="submission" date="2018-01" db="EMBL/GenBank/DDBJ databases">
        <title>Genome Sequencing and Assembly of Anaerobacter polyendosporus strain CT4.</title>
        <authorList>
            <person name="Tachaapaikoon C."/>
            <person name="Sutheeworapong S."/>
            <person name="Jenjaroenpun P."/>
            <person name="Wongsurawat T."/>
            <person name="Nookeaw I."/>
            <person name="Cheawchanlertfa P."/>
            <person name="Kosugi A."/>
            <person name="Cheevadhanarak S."/>
            <person name="Ratanakhanokchai K."/>
        </authorList>
    </citation>
    <scope>NUCLEOTIDE SEQUENCE [LARGE SCALE GENOMIC DNA]</scope>
    <source>
        <strain evidence="5 6">CT4</strain>
    </source>
</reference>
<dbReference type="RefSeq" id="WP_128215250.1">
    <property type="nucleotide sequence ID" value="NZ_CP025746.1"/>
</dbReference>
<dbReference type="GO" id="GO:0005975">
    <property type="term" value="P:carbohydrate metabolic process"/>
    <property type="evidence" value="ECO:0007669"/>
    <property type="project" value="InterPro"/>
</dbReference>
<sequence length="757" mass="86930">MEKVQLLDGIFKQSQEKGKEYLIYLDADRLLAPCYEAIGKKPKKPRYGGWESKPISGHSLGHFLSALATMYVEDKDERLNDKLKYAVSELAYLQSLDEEGYVSGFPKDCFVKVFSGDFNVNRFELGDSWVPWYSINKIFAGLIDAYVFTGNEQALEVVKKLSDWAKKGTDNLTEEQFDKMLYCEHGGMCEAMAKLYEITKNEDYLQLAKRFYHKETLVPLTELQDELEGKHANTQIPKVIGASKLYELTGEEKYKNAAKYFWKVVTKSRSYAIGGNSIDEHFGKPSTERLGVTTAETCNTYNMLKLTEHLFAWEHEADYIDYYENALYNHILASQDPESGMKTYFVSTQPGHFKVYCSPDNSFWCCTGTGMENPGRYTRNIYYREEDKLFINLYIASRIQLEDNGIVLRQETKFPEKDKTTLIFEEAEEKFMTINIRVPYWVSGEVKVVVNGKEEYTGSEMGYIAIEGNWRKGDVIEVSLPMNVHVYTSKDDSHKIAFMYGPLVLAGALGRENFPETDILDDHLKLNHYPGIAVSALVTDEFENCIKPVEGTSLNFETEAIAEPGHKKYTLIPFYMLHHQRYTIYWTRMTPEEYKKAQLTEMDYEESLNKVTIDQVNPNEQQPEIEHKLKQENSSSDYSSEAGKGWRQAMDGGYFSYEMNVRSDGEVYLAVTYWGEDKECFINGSRYVREFGIYVDGTLIAEELLNASNPQTLFNKFYPIPKSLTEGKSKVEVKFLSSKEKIAGRVFGVRITTSNEV</sequence>
<dbReference type="Pfam" id="PF07944">
    <property type="entry name" value="Beta-AFase-like_GH127_cat"/>
    <property type="match status" value="1"/>
</dbReference>
<dbReference type="Gene3D" id="1.50.10.20">
    <property type="match status" value="1"/>
</dbReference>
<dbReference type="KEGG" id="cmah:C1I91_24475"/>
<accession>A0A410DZQ6</accession>
<proteinExistence type="predicted"/>
<evidence type="ECO:0000259" key="1">
    <source>
        <dbReference type="Pfam" id="PF07944"/>
    </source>
</evidence>
<gene>
    <name evidence="5" type="ORF">C1I91_24475</name>
</gene>
<protein>
    <submittedName>
        <fullName evidence="5">Glycosyl hydrolase</fullName>
    </submittedName>
</protein>
<dbReference type="InterPro" id="IPR049046">
    <property type="entry name" value="Beta-AFase-like_GH127_middle"/>
</dbReference>
<dbReference type="Proteomes" id="UP000286268">
    <property type="component" value="Chromosome"/>
</dbReference>
<name>A0A410DZQ6_9CLOT</name>
<dbReference type="OrthoDB" id="9757939at2"/>
<keyword evidence="6" id="KW-1185">Reference proteome</keyword>
<dbReference type="EMBL" id="CP025746">
    <property type="protein sequence ID" value="QAA34538.1"/>
    <property type="molecule type" value="Genomic_DNA"/>
</dbReference>
<dbReference type="Pfam" id="PF20736">
    <property type="entry name" value="Glyco_hydro127M"/>
    <property type="match status" value="1"/>
</dbReference>
<dbReference type="InterPro" id="IPR046544">
    <property type="entry name" value="GH146_SB_dom"/>
</dbReference>
<evidence type="ECO:0000259" key="4">
    <source>
        <dbReference type="Pfam" id="PF20736"/>
    </source>
</evidence>
<dbReference type="PANTHER" id="PTHR31151">
    <property type="entry name" value="PROLINE-TRNA LIGASE (DUF1680)"/>
    <property type="match status" value="1"/>
</dbReference>
<feature type="domain" description="Glycoside hydrolase GH146 substrate-binding" evidence="3">
    <location>
        <begin position="608"/>
        <end position="751"/>
    </location>
</feature>
<dbReference type="SUPFAM" id="SSF48208">
    <property type="entry name" value="Six-hairpin glycosidases"/>
    <property type="match status" value="1"/>
</dbReference>
<organism evidence="5 6">
    <name type="scientific">Clostridium manihotivorum</name>
    <dbReference type="NCBI Taxonomy" id="2320868"/>
    <lineage>
        <taxon>Bacteria</taxon>
        <taxon>Bacillati</taxon>
        <taxon>Bacillota</taxon>
        <taxon>Clostridia</taxon>
        <taxon>Eubacteriales</taxon>
        <taxon>Clostridiaceae</taxon>
        <taxon>Clostridium</taxon>
    </lineage>
</organism>
<evidence type="ECO:0000313" key="6">
    <source>
        <dbReference type="Proteomes" id="UP000286268"/>
    </source>
</evidence>
<dbReference type="InterPro" id="IPR012878">
    <property type="entry name" value="Beta-AFase-like_GH127_cat"/>
</dbReference>
<feature type="domain" description="Non-reducing end beta-L-arabinofuranosidase-like GH127 middle" evidence="4">
    <location>
        <begin position="389"/>
        <end position="482"/>
    </location>
</feature>
<feature type="domain" description="DUF4986" evidence="2">
    <location>
        <begin position="539"/>
        <end position="586"/>
    </location>
</feature>
<dbReference type="InterPro" id="IPR032275">
    <property type="entry name" value="DUF4986"/>
</dbReference>